<evidence type="ECO:0000313" key="1">
    <source>
        <dbReference type="EMBL" id="JAH85675.1"/>
    </source>
</evidence>
<reference evidence="1" key="1">
    <citation type="submission" date="2014-11" db="EMBL/GenBank/DDBJ databases">
        <authorList>
            <person name="Amaro Gonzalez C."/>
        </authorList>
    </citation>
    <scope>NUCLEOTIDE SEQUENCE</scope>
</reference>
<protein>
    <submittedName>
        <fullName evidence="1">Uncharacterized protein</fullName>
    </submittedName>
</protein>
<dbReference type="AlphaFoldDB" id="A0A0E9W7W4"/>
<dbReference type="EMBL" id="GBXM01022902">
    <property type="protein sequence ID" value="JAH85675.1"/>
    <property type="molecule type" value="Transcribed_RNA"/>
</dbReference>
<reference evidence="1" key="2">
    <citation type="journal article" date="2015" name="Fish Shellfish Immunol.">
        <title>Early steps in the European eel (Anguilla anguilla)-Vibrio vulnificus interaction in the gills: Role of the RtxA13 toxin.</title>
        <authorList>
            <person name="Callol A."/>
            <person name="Pajuelo D."/>
            <person name="Ebbesson L."/>
            <person name="Teles M."/>
            <person name="MacKenzie S."/>
            <person name="Amaro C."/>
        </authorList>
    </citation>
    <scope>NUCLEOTIDE SEQUENCE</scope>
</reference>
<accession>A0A0E9W7W4</accession>
<sequence length="23" mass="2485">MSPPTQHYLVICICPYTVACSSA</sequence>
<name>A0A0E9W7W4_ANGAN</name>
<organism evidence="1">
    <name type="scientific">Anguilla anguilla</name>
    <name type="common">European freshwater eel</name>
    <name type="synonym">Muraena anguilla</name>
    <dbReference type="NCBI Taxonomy" id="7936"/>
    <lineage>
        <taxon>Eukaryota</taxon>
        <taxon>Metazoa</taxon>
        <taxon>Chordata</taxon>
        <taxon>Craniata</taxon>
        <taxon>Vertebrata</taxon>
        <taxon>Euteleostomi</taxon>
        <taxon>Actinopterygii</taxon>
        <taxon>Neopterygii</taxon>
        <taxon>Teleostei</taxon>
        <taxon>Anguilliformes</taxon>
        <taxon>Anguillidae</taxon>
        <taxon>Anguilla</taxon>
    </lineage>
</organism>
<proteinExistence type="predicted"/>